<dbReference type="EMBL" id="CP003929">
    <property type="protein sequence ID" value="AGB39387.1"/>
    <property type="molecule type" value="Genomic_DNA"/>
</dbReference>
<dbReference type="STRING" id="694430.Natoc_3671"/>
<dbReference type="RefSeq" id="WP_015322821.1">
    <property type="nucleotide sequence ID" value="NC_019974.1"/>
</dbReference>
<evidence type="ECO:0000313" key="3">
    <source>
        <dbReference type="EMBL" id="AGB39387.1"/>
    </source>
</evidence>
<dbReference type="GeneID" id="14402438"/>
<dbReference type="eggNOG" id="arCOG00449">
    <property type="taxonomic scope" value="Archaea"/>
</dbReference>
<accession>L0K270</accession>
<keyword evidence="4" id="KW-1185">Reference proteome</keyword>
<name>L0K270_9EURY</name>
<dbReference type="PANTHER" id="PTHR46268:SF6">
    <property type="entry name" value="UNIVERSAL STRESS PROTEIN UP12"/>
    <property type="match status" value="1"/>
</dbReference>
<dbReference type="PANTHER" id="PTHR46268">
    <property type="entry name" value="STRESS RESPONSE PROTEIN NHAX"/>
    <property type="match status" value="1"/>
</dbReference>
<dbReference type="Gene3D" id="3.40.50.620">
    <property type="entry name" value="HUPs"/>
    <property type="match status" value="2"/>
</dbReference>
<dbReference type="SUPFAM" id="SSF52402">
    <property type="entry name" value="Adenine nucleotide alpha hydrolases-like"/>
    <property type="match status" value="2"/>
</dbReference>
<dbReference type="Pfam" id="PF00582">
    <property type="entry name" value="Usp"/>
    <property type="match status" value="2"/>
</dbReference>
<sequence>MPDDTSSAEGTLLVPVANAETAERQLGTAIDVATDRSYRILFVYVLAVPPQLSLQDGYRYLLEDETEAMLDDAVQAVDAQGVPVDRRIRMARGVATGIVGAAEKYDAEAVLLGWRGRPPRENVVLGSHLDTVLRDAGRDVLVQRIQTPRPDVESVLVPVVGGPHDEFAAEAGASIARANDAAATLLHVLESEDSELSREEARAVLAERAGAFEDVDQVERELLEADDVAGAITDRTVEHDLTVLGVSRGGFLERKLLGTISEGVGRHAAGTIVLAKRHEPVPSRLSRLASTLRR</sequence>
<dbReference type="OrthoDB" id="43026at2157"/>
<dbReference type="KEGG" id="nou:Natoc_3671"/>
<dbReference type="HOGENOM" id="CLU_082639_0_0_2"/>
<dbReference type="InterPro" id="IPR014729">
    <property type="entry name" value="Rossmann-like_a/b/a_fold"/>
</dbReference>
<organism evidence="3 4">
    <name type="scientific">Natronococcus occultus SP4</name>
    <dbReference type="NCBI Taxonomy" id="694430"/>
    <lineage>
        <taxon>Archaea</taxon>
        <taxon>Methanobacteriati</taxon>
        <taxon>Methanobacteriota</taxon>
        <taxon>Stenosarchaea group</taxon>
        <taxon>Halobacteria</taxon>
        <taxon>Halobacteriales</taxon>
        <taxon>Natrialbaceae</taxon>
        <taxon>Natronococcus</taxon>
    </lineage>
</organism>
<evidence type="ECO:0000313" key="4">
    <source>
        <dbReference type="Proteomes" id="UP000010878"/>
    </source>
</evidence>
<dbReference type="AlphaFoldDB" id="L0K270"/>
<dbReference type="CDD" id="cd00293">
    <property type="entry name" value="USP-like"/>
    <property type="match status" value="2"/>
</dbReference>
<evidence type="ECO:0000256" key="1">
    <source>
        <dbReference type="ARBA" id="ARBA00008791"/>
    </source>
</evidence>
<gene>
    <name evidence="3" type="ORF">Natoc_3671</name>
</gene>
<evidence type="ECO:0000259" key="2">
    <source>
        <dbReference type="Pfam" id="PF00582"/>
    </source>
</evidence>
<reference evidence="3 4" key="1">
    <citation type="submission" date="2012-11" db="EMBL/GenBank/DDBJ databases">
        <title>FINISHED of Natronococcus occultus SP4, DSM 3396.</title>
        <authorList>
            <consortium name="DOE Joint Genome Institute"/>
            <person name="Eisen J."/>
            <person name="Huntemann M."/>
            <person name="Wei C.-L."/>
            <person name="Han J."/>
            <person name="Detter J.C."/>
            <person name="Han C."/>
            <person name="Tapia R."/>
            <person name="Chen A."/>
            <person name="Kyrpides N."/>
            <person name="Mavromatis K."/>
            <person name="Markowitz V."/>
            <person name="Szeto E."/>
            <person name="Ivanova N."/>
            <person name="Mikhailova N."/>
            <person name="Ovchinnikova G."/>
            <person name="Pagani I."/>
            <person name="Pati A."/>
            <person name="Goodwin L."/>
            <person name="Nordberg H.P."/>
            <person name="Cantor M.N."/>
            <person name="Hua S.X."/>
            <person name="Woyke T."/>
            <person name="Eisen J."/>
            <person name="Klenk H.-P."/>
            <person name="Klenk H.-P."/>
        </authorList>
    </citation>
    <scope>NUCLEOTIDE SEQUENCE [LARGE SCALE GENOMIC DNA]</scope>
    <source>
        <strain evidence="3 4">SP4</strain>
    </source>
</reference>
<proteinExistence type="inferred from homology"/>
<protein>
    <submittedName>
        <fullName evidence="3">Universal stress protein UspA-like protein</fullName>
    </submittedName>
</protein>
<dbReference type="Proteomes" id="UP000010878">
    <property type="component" value="Chromosome"/>
</dbReference>
<feature type="domain" description="UspA" evidence="2">
    <location>
        <begin position="154"/>
        <end position="270"/>
    </location>
</feature>
<feature type="domain" description="UspA" evidence="2">
    <location>
        <begin position="11"/>
        <end position="142"/>
    </location>
</feature>
<comment type="similarity">
    <text evidence="1">Belongs to the universal stress protein A family.</text>
</comment>
<dbReference type="InterPro" id="IPR006016">
    <property type="entry name" value="UspA"/>
</dbReference>